<gene>
    <name evidence="5" type="ORF">OB236_17580</name>
</gene>
<proteinExistence type="predicted"/>
<evidence type="ECO:0000256" key="2">
    <source>
        <dbReference type="ARBA" id="ARBA00023125"/>
    </source>
</evidence>
<keyword evidence="6" id="KW-1185">Reference proteome</keyword>
<dbReference type="PROSITE" id="PS01124">
    <property type="entry name" value="HTH_ARAC_FAMILY_2"/>
    <property type="match status" value="1"/>
</dbReference>
<dbReference type="InterPro" id="IPR018060">
    <property type="entry name" value="HTH_AraC"/>
</dbReference>
<evidence type="ECO:0000313" key="6">
    <source>
        <dbReference type="Proteomes" id="UP001652445"/>
    </source>
</evidence>
<comment type="caution">
    <text evidence="5">The sequence shown here is derived from an EMBL/GenBank/DDBJ whole genome shotgun (WGS) entry which is preliminary data.</text>
</comment>
<dbReference type="Pfam" id="PF12833">
    <property type="entry name" value="HTH_18"/>
    <property type="match status" value="1"/>
</dbReference>
<keyword evidence="3" id="KW-0804">Transcription</keyword>
<dbReference type="PROSITE" id="PS00041">
    <property type="entry name" value="HTH_ARAC_FAMILY_1"/>
    <property type="match status" value="1"/>
</dbReference>
<dbReference type="InterPro" id="IPR014710">
    <property type="entry name" value="RmlC-like_jellyroll"/>
</dbReference>
<dbReference type="SUPFAM" id="SSF46689">
    <property type="entry name" value="Homeodomain-like"/>
    <property type="match status" value="2"/>
</dbReference>
<dbReference type="Gene3D" id="1.10.10.60">
    <property type="entry name" value="Homeodomain-like"/>
    <property type="match status" value="2"/>
</dbReference>
<dbReference type="SUPFAM" id="SSF51215">
    <property type="entry name" value="Regulatory protein AraC"/>
    <property type="match status" value="1"/>
</dbReference>
<reference evidence="5 6" key="1">
    <citation type="submission" date="2022-09" db="EMBL/GenBank/DDBJ databases">
        <authorList>
            <person name="Han X.L."/>
            <person name="Wang Q."/>
            <person name="Lu T."/>
        </authorList>
    </citation>
    <scope>NUCLEOTIDE SEQUENCE [LARGE SCALE GENOMIC DNA]</scope>
    <source>
        <strain evidence="5 6">WQ 127069</strain>
    </source>
</reference>
<dbReference type="EMBL" id="JAOQIO010000069">
    <property type="protein sequence ID" value="MCU6793917.1"/>
    <property type="molecule type" value="Genomic_DNA"/>
</dbReference>
<dbReference type="PANTHER" id="PTHR43280:SF28">
    <property type="entry name" value="HTH-TYPE TRANSCRIPTIONAL ACTIVATOR RHAS"/>
    <property type="match status" value="1"/>
</dbReference>
<dbReference type="Pfam" id="PF07883">
    <property type="entry name" value="Cupin_2"/>
    <property type="match status" value="1"/>
</dbReference>
<dbReference type="Proteomes" id="UP001652445">
    <property type="component" value="Unassembled WGS sequence"/>
</dbReference>
<keyword evidence="2" id="KW-0238">DNA-binding</keyword>
<dbReference type="InterPro" id="IPR013096">
    <property type="entry name" value="Cupin_2"/>
</dbReference>
<dbReference type="PANTHER" id="PTHR43280">
    <property type="entry name" value="ARAC-FAMILY TRANSCRIPTIONAL REGULATOR"/>
    <property type="match status" value="1"/>
</dbReference>
<dbReference type="Gene3D" id="2.60.120.10">
    <property type="entry name" value="Jelly Rolls"/>
    <property type="match status" value="1"/>
</dbReference>
<accession>A0ABT2UJ69</accession>
<name>A0ABT2UJ69_9BACL</name>
<dbReference type="InterPro" id="IPR037923">
    <property type="entry name" value="HTH-like"/>
</dbReference>
<evidence type="ECO:0000259" key="4">
    <source>
        <dbReference type="PROSITE" id="PS01124"/>
    </source>
</evidence>
<evidence type="ECO:0000256" key="1">
    <source>
        <dbReference type="ARBA" id="ARBA00023015"/>
    </source>
</evidence>
<dbReference type="RefSeq" id="WP_262685148.1">
    <property type="nucleotide sequence ID" value="NZ_JAOQIO010000069.1"/>
</dbReference>
<organism evidence="5 6">
    <name type="scientific">Paenibacillus baimaensis</name>
    <dbReference type="NCBI Taxonomy" id="2982185"/>
    <lineage>
        <taxon>Bacteria</taxon>
        <taxon>Bacillati</taxon>
        <taxon>Bacillota</taxon>
        <taxon>Bacilli</taxon>
        <taxon>Bacillales</taxon>
        <taxon>Paenibacillaceae</taxon>
        <taxon>Paenibacillus</taxon>
    </lineage>
</organism>
<protein>
    <submittedName>
        <fullName evidence="5">AraC family transcriptional regulator</fullName>
    </submittedName>
</protein>
<dbReference type="InterPro" id="IPR018062">
    <property type="entry name" value="HTH_AraC-typ_CS"/>
</dbReference>
<sequence>MNIYKEPIHYQNPLLHIKVWEFTSSGSVAVTPPINLTWHHHPEVEFIYVRSGIHGMHTLTNRYILNPGDIMVIGSSQLHWGNKLSDEDLVYIVLHVDLQPYFDPTMMMYYPHFSEIHQPLETLNEMFREDQHLREEVAGFILRIHEEMMGRDKGYEIATSIYIRHILLTMLRGDHRNLLKGNIADGTLLLRPILEHVDQHLCEKIDMEEVSKLANMSYSYFSKFFKKTMSLTFTEYVNRKRISRAEQLLLTSSMTITEIAESIGIENMAHFYEMFKRFNGCTPKQFLLKMSTDTSTGVQNKSN</sequence>
<feature type="domain" description="HTH araC/xylS-type" evidence="4">
    <location>
        <begin position="191"/>
        <end position="289"/>
    </location>
</feature>
<dbReference type="SMART" id="SM00342">
    <property type="entry name" value="HTH_ARAC"/>
    <property type="match status" value="1"/>
</dbReference>
<dbReference type="InterPro" id="IPR009057">
    <property type="entry name" value="Homeodomain-like_sf"/>
</dbReference>
<evidence type="ECO:0000256" key="3">
    <source>
        <dbReference type="ARBA" id="ARBA00023163"/>
    </source>
</evidence>
<keyword evidence="1" id="KW-0805">Transcription regulation</keyword>
<dbReference type="CDD" id="cd02208">
    <property type="entry name" value="cupin_RmlC-like"/>
    <property type="match status" value="1"/>
</dbReference>
<evidence type="ECO:0000313" key="5">
    <source>
        <dbReference type="EMBL" id="MCU6793917.1"/>
    </source>
</evidence>